<name>A0AAV1I6P2_9CHLO</name>
<evidence type="ECO:0000313" key="15">
    <source>
        <dbReference type="EMBL" id="CAK0782523.1"/>
    </source>
</evidence>
<evidence type="ECO:0000256" key="11">
    <source>
        <dbReference type="ARBA" id="ARBA00032973"/>
    </source>
</evidence>
<comment type="catalytic activity">
    <reaction evidence="1">
        <text>beta-D-fructose 1,6-bisphosphate + H2O = beta-D-fructose 6-phosphate + phosphate</text>
        <dbReference type="Rhea" id="RHEA:11064"/>
        <dbReference type="ChEBI" id="CHEBI:15377"/>
        <dbReference type="ChEBI" id="CHEBI:32966"/>
        <dbReference type="ChEBI" id="CHEBI:43474"/>
        <dbReference type="ChEBI" id="CHEBI:57634"/>
        <dbReference type="EC" id="3.1.3.11"/>
    </reaction>
</comment>
<keyword evidence="8 12" id="KW-0378">Hydrolase</keyword>
<accession>A0AAV1I6P2</accession>
<evidence type="ECO:0000259" key="13">
    <source>
        <dbReference type="Pfam" id="PF00316"/>
    </source>
</evidence>
<protein>
    <recommendedName>
        <fullName evidence="6">fructose-bisphosphatase</fullName>
        <ecNumber evidence="6">3.1.3.11</ecNumber>
    </recommendedName>
    <alternativeName>
        <fullName evidence="11">D-fructose-1,6-bisphosphate 1-phosphohydrolase</fullName>
    </alternativeName>
</protein>
<dbReference type="InterPro" id="IPR044015">
    <property type="entry name" value="FBPase_C_dom"/>
</dbReference>
<evidence type="ECO:0000256" key="4">
    <source>
        <dbReference type="ARBA" id="ARBA00010941"/>
    </source>
</evidence>
<comment type="cofactor">
    <cofactor evidence="2">
        <name>Mg(2+)</name>
        <dbReference type="ChEBI" id="CHEBI:18420"/>
    </cofactor>
</comment>
<dbReference type="PANTHER" id="PTHR11556">
    <property type="entry name" value="FRUCTOSE-1,6-BISPHOSPHATASE-RELATED"/>
    <property type="match status" value="1"/>
</dbReference>
<keyword evidence="10 12" id="KW-0119">Carbohydrate metabolism</keyword>
<dbReference type="HAMAP" id="MF_01855">
    <property type="entry name" value="FBPase_class1"/>
    <property type="match status" value="1"/>
</dbReference>
<dbReference type="InterPro" id="IPR033391">
    <property type="entry name" value="FBPase_N"/>
</dbReference>
<comment type="similarity">
    <text evidence="4 12">Belongs to the FBPase class 1 family.</text>
</comment>
<dbReference type="EC" id="3.1.3.11" evidence="6"/>
<dbReference type="EMBL" id="CAUYUE010000007">
    <property type="protein sequence ID" value="CAK0782523.1"/>
    <property type="molecule type" value="Genomic_DNA"/>
</dbReference>
<dbReference type="GO" id="GO:0006094">
    <property type="term" value="P:gluconeogenesis"/>
    <property type="evidence" value="ECO:0007669"/>
    <property type="project" value="TreeGrafter"/>
</dbReference>
<gene>
    <name evidence="15" type="ORF">CVIRNUC_005741</name>
</gene>
<keyword evidence="9" id="KW-0460">Magnesium</keyword>
<comment type="caution">
    <text evidence="15">The sequence shown here is derived from an EMBL/GenBank/DDBJ whole genome shotgun (WGS) entry which is preliminary data.</text>
</comment>
<reference evidence="15 16" key="1">
    <citation type="submission" date="2023-10" db="EMBL/GenBank/DDBJ databases">
        <authorList>
            <person name="Maclean D."/>
            <person name="Macfadyen A."/>
        </authorList>
    </citation>
    <scope>NUCLEOTIDE SEQUENCE [LARGE SCALE GENOMIC DNA]</scope>
</reference>
<evidence type="ECO:0000259" key="14">
    <source>
        <dbReference type="Pfam" id="PF18913"/>
    </source>
</evidence>
<dbReference type="AlphaFoldDB" id="A0AAV1I6P2"/>
<dbReference type="GO" id="GO:0006002">
    <property type="term" value="P:fructose 6-phosphate metabolic process"/>
    <property type="evidence" value="ECO:0007669"/>
    <property type="project" value="TreeGrafter"/>
</dbReference>
<dbReference type="InterPro" id="IPR000146">
    <property type="entry name" value="FBPase_class-1"/>
</dbReference>
<dbReference type="PIRSF" id="PIRSF500210">
    <property type="entry name" value="FBPtase"/>
    <property type="match status" value="1"/>
</dbReference>
<evidence type="ECO:0000256" key="7">
    <source>
        <dbReference type="ARBA" id="ARBA00022723"/>
    </source>
</evidence>
<dbReference type="PIRSF" id="PIRSF000904">
    <property type="entry name" value="FBPtase_SBPase"/>
    <property type="match status" value="1"/>
</dbReference>
<dbReference type="GO" id="GO:0005986">
    <property type="term" value="P:sucrose biosynthetic process"/>
    <property type="evidence" value="ECO:0007669"/>
    <property type="project" value="TreeGrafter"/>
</dbReference>
<evidence type="ECO:0000256" key="2">
    <source>
        <dbReference type="ARBA" id="ARBA00001946"/>
    </source>
</evidence>
<dbReference type="GO" id="GO:0006000">
    <property type="term" value="P:fructose metabolic process"/>
    <property type="evidence" value="ECO:0007669"/>
    <property type="project" value="TreeGrafter"/>
</dbReference>
<feature type="domain" description="Fructose-1-6-bisphosphatase class 1 C-terminal" evidence="14">
    <location>
        <begin position="208"/>
        <end position="287"/>
    </location>
</feature>
<dbReference type="Pfam" id="PF00316">
    <property type="entry name" value="FBPase"/>
    <property type="match status" value="1"/>
</dbReference>
<evidence type="ECO:0000256" key="8">
    <source>
        <dbReference type="ARBA" id="ARBA00022801"/>
    </source>
</evidence>
<dbReference type="PRINTS" id="PR00115">
    <property type="entry name" value="F16BPHPHTASE"/>
</dbReference>
<dbReference type="FunFam" id="3.30.540.10:FF:000002">
    <property type="entry name" value="Fructose-1,6-bisphosphatase class 1"/>
    <property type="match status" value="1"/>
</dbReference>
<keyword evidence="7" id="KW-0479">Metal-binding</keyword>
<evidence type="ECO:0000256" key="12">
    <source>
        <dbReference type="RuleBase" id="RU000508"/>
    </source>
</evidence>
<dbReference type="Gene3D" id="3.30.540.10">
    <property type="entry name" value="Fructose-1,6-Bisphosphatase, subunit A, domain 1"/>
    <property type="match status" value="1"/>
</dbReference>
<evidence type="ECO:0000256" key="9">
    <source>
        <dbReference type="ARBA" id="ARBA00022842"/>
    </source>
</evidence>
<evidence type="ECO:0000256" key="10">
    <source>
        <dbReference type="ARBA" id="ARBA00023277"/>
    </source>
</evidence>
<evidence type="ECO:0000256" key="5">
    <source>
        <dbReference type="ARBA" id="ARBA00011881"/>
    </source>
</evidence>
<feature type="domain" description="Fructose-1-6-bisphosphatase class I N-terminal" evidence="13">
    <location>
        <begin position="18"/>
        <end position="203"/>
    </location>
</feature>
<dbReference type="Pfam" id="PF18913">
    <property type="entry name" value="FBPase_C"/>
    <property type="match status" value="1"/>
</dbReference>
<dbReference type="CDD" id="cd00354">
    <property type="entry name" value="FBPase"/>
    <property type="match status" value="1"/>
</dbReference>
<dbReference type="GO" id="GO:0030388">
    <property type="term" value="P:fructose 1,6-bisphosphate metabolic process"/>
    <property type="evidence" value="ECO:0007669"/>
    <property type="project" value="TreeGrafter"/>
</dbReference>
<sequence length="288" mass="31152">MGAARNEMLNGFSTDPLTLTQWVLVQQQKEAPHARGNLSILLNAICVACKFVDSAVRRAGLSDLLGLAGTGNIQGEDQKKLDIVANEVFINVLRRSGQCSVLVSEEIDDEIIIEGGGEYSVVFDPLDGSSNIDCGVSIGTIYGIYKKEKTEAPSVSNVLKRGRELVGAGYCLYGSSCSMVLSVGKQPAHFTLDPSLGEFVLTSAHMRVPEAGRIYSINEGNSSLWADAISRYVQECKSPSNGKLPMSLRYVGSMVADVHRTLLYGGIFMYPADRKATQGKLRLLYEAC</sequence>
<comment type="pathway">
    <text evidence="3">Carbohydrate biosynthesis; Calvin cycle.</text>
</comment>
<keyword evidence="16" id="KW-1185">Reference proteome</keyword>
<dbReference type="InterPro" id="IPR028343">
    <property type="entry name" value="FBPtase"/>
</dbReference>
<evidence type="ECO:0000256" key="3">
    <source>
        <dbReference type="ARBA" id="ARBA00005215"/>
    </source>
</evidence>
<dbReference type="Proteomes" id="UP001314263">
    <property type="component" value="Unassembled WGS sequence"/>
</dbReference>
<dbReference type="PANTHER" id="PTHR11556:SF1">
    <property type="entry name" value="FRUCTOSE-BISPHOSPHATASE"/>
    <property type="match status" value="1"/>
</dbReference>
<evidence type="ECO:0000256" key="1">
    <source>
        <dbReference type="ARBA" id="ARBA00001273"/>
    </source>
</evidence>
<proteinExistence type="inferred from homology"/>
<dbReference type="Gene3D" id="3.40.190.80">
    <property type="match status" value="1"/>
</dbReference>
<dbReference type="GO" id="GO:0005829">
    <property type="term" value="C:cytosol"/>
    <property type="evidence" value="ECO:0007669"/>
    <property type="project" value="TreeGrafter"/>
</dbReference>
<dbReference type="GO" id="GO:0042132">
    <property type="term" value="F:fructose 1,6-bisphosphate 1-phosphatase activity"/>
    <property type="evidence" value="ECO:0007669"/>
    <property type="project" value="UniProtKB-EC"/>
</dbReference>
<organism evidence="15 16">
    <name type="scientific">Coccomyxa viridis</name>
    <dbReference type="NCBI Taxonomy" id="1274662"/>
    <lineage>
        <taxon>Eukaryota</taxon>
        <taxon>Viridiplantae</taxon>
        <taxon>Chlorophyta</taxon>
        <taxon>core chlorophytes</taxon>
        <taxon>Trebouxiophyceae</taxon>
        <taxon>Trebouxiophyceae incertae sedis</taxon>
        <taxon>Coccomyxaceae</taxon>
        <taxon>Coccomyxa</taxon>
    </lineage>
</organism>
<dbReference type="SUPFAM" id="SSF56655">
    <property type="entry name" value="Carbohydrate phosphatase"/>
    <property type="match status" value="1"/>
</dbReference>
<evidence type="ECO:0000256" key="6">
    <source>
        <dbReference type="ARBA" id="ARBA00013093"/>
    </source>
</evidence>
<evidence type="ECO:0000313" key="16">
    <source>
        <dbReference type="Proteomes" id="UP001314263"/>
    </source>
</evidence>
<dbReference type="GO" id="GO:0046872">
    <property type="term" value="F:metal ion binding"/>
    <property type="evidence" value="ECO:0007669"/>
    <property type="project" value="UniProtKB-KW"/>
</dbReference>
<comment type="subunit">
    <text evidence="5">Homotetramer.</text>
</comment>